<accession>A0A0F4QUX9</accession>
<dbReference type="InterPro" id="IPR001036">
    <property type="entry name" value="Acrflvin-R"/>
</dbReference>
<keyword evidence="1" id="KW-0812">Transmembrane</keyword>
<dbReference type="Proteomes" id="UP000033452">
    <property type="component" value="Unassembled WGS sequence"/>
</dbReference>
<feature type="transmembrane region" description="Helical" evidence="1">
    <location>
        <begin position="468"/>
        <end position="496"/>
    </location>
</feature>
<dbReference type="Gene3D" id="1.20.1640.10">
    <property type="entry name" value="Multidrug efflux transporter AcrB transmembrane domain"/>
    <property type="match status" value="2"/>
</dbReference>
<dbReference type="EMBL" id="JXYA01000011">
    <property type="protein sequence ID" value="KJZ11144.1"/>
    <property type="molecule type" value="Genomic_DNA"/>
</dbReference>
<evidence type="ECO:0000313" key="2">
    <source>
        <dbReference type="EMBL" id="KJZ11144.1"/>
    </source>
</evidence>
<reference evidence="2 3" key="1">
    <citation type="journal article" date="2015" name="BMC Genomics">
        <title>Genome mining reveals unlocked bioactive potential of marine Gram-negative bacteria.</title>
        <authorList>
            <person name="Machado H."/>
            <person name="Sonnenschein E.C."/>
            <person name="Melchiorsen J."/>
            <person name="Gram L."/>
        </authorList>
    </citation>
    <scope>NUCLEOTIDE SEQUENCE [LARGE SCALE GENOMIC DNA]</scope>
    <source>
        <strain evidence="2 3">S2471</strain>
    </source>
</reference>
<feature type="transmembrane region" description="Helical" evidence="1">
    <location>
        <begin position="876"/>
        <end position="897"/>
    </location>
</feature>
<feature type="transmembrane region" description="Helical" evidence="1">
    <location>
        <begin position="339"/>
        <end position="358"/>
    </location>
</feature>
<feature type="transmembrane region" description="Helical" evidence="1">
    <location>
        <begin position="531"/>
        <end position="550"/>
    </location>
</feature>
<name>A0A0F4QUX9_9GAMM</name>
<sequence>MMNTQKRFVDVFVRRPILAVVLSLLLLLLGLRAGVELPISQYPQVESSSLVVTTTYVGASAEVVEGFISAPIERVAMTLPGVDYVDAKTVEGLSTVTAWMKLNEDSSTALAELASRLDQIKYELPQGAEDPVVNVVRADRPAAVFYLDVVTDHYSRAEVTDYLTRYVNPSLASIEGVQRIGLEGGRKPAMRVWLDPSKMLAFNISAEDINSALQRNNVISTLGQSKNQQRRINILANTTLTSAREFEQMVIREHENALVRLADVATVELGEEEGALNARQTQSDAVYISVWPLPGANELAIGNALYDQIEEINQTLPSGLEIRIGFDGTLFMRDAINEIFITLVETILLVGVVVLLLMGSFRTAVVPLITIPISICGAVAAMYLMGFSLNLLTILAIVLSVGLVVDDAIVMVENVSRYMSQGVPRMQAALMSARQLLNPIIAMTITLAVVYAPIGFLSGLTGVLFKEFAFTLSISVIISGLVALTLSPVLSAYVCAPGGKESYLTLRVNRLFARLTNRYSKMLNVVFKWDVQILFGGVIIALLVVPFYMFSHKELAPIEDQSSINIIFEAAGDSSLEYTTDYMQDVTASMMQVPGAKSMWQLIGPGGGFGGIEFVDFADRDMAVQDMLEDIYISASQVTGLTVFPVLFPALPTAGNFDVELVVQSGDSREEMLEYVHKMIGAAYQSGQFLFVDTDLKIDLPQVELKLNRERIADLGMDIADVSQQLGVLMSGDHVNHFELAGKAYRVIPMIEGHARQSPESLLALHLRAPSGELIPVSMIADIEHVVAPRALGKFQQQNAFRIFAGLVPGTTKEQGLATLEEAAKGLLPETYSIDYAGESRQLRQEGNTLFGVLLLALLFVYFVLSVQFNSFRDPLIVLIGSVPLALSGAMLFPFLGLTTINIYSQIGLITLVGLIAKNAILIIEFANQLQRAGKAKADAIVEAANTRLRPVLMTTAATVLGHFPLVLVSGPGAEARNSIGIILVFGMLIGTIFTLFVLPCVYRRLAENHHAAEDAEFGGTEKTQGLASA</sequence>
<dbReference type="GO" id="GO:0042910">
    <property type="term" value="F:xenobiotic transmembrane transporter activity"/>
    <property type="evidence" value="ECO:0007669"/>
    <property type="project" value="TreeGrafter"/>
</dbReference>
<feature type="transmembrane region" description="Helical" evidence="1">
    <location>
        <begin position="850"/>
        <end position="869"/>
    </location>
</feature>
<dbReference type="GO" id="GO:0005886">
    <property type="term" value="C:plasma membrane"/>
    <property type="evidence" value="ECO:0007669"/>
    <property type="project" value="TreeGrafter"/>
</dbReference>
<dbReference type="Gene3D" id="3.30.70.1430">
    <property type="entry name" value="Multidrug efflux transporter AcrB pore domain"/>
    <property type="match status" value="2"/>
</dbReference>
<feature type="transmembrane region" description="Helical" evidence="1">
    <location>
        <begin position="391"/>
        <end position="415"/>
    </location>
</feature>
<dbReference type="InterPro" id="IPR027463">
    <property type="entry name" value="AcrB_DN_DC_subdom"/>
</dbReference>
<dbReference type="SUPFAM" id="SSF82693">
    <property type="entry name" value="Multidrug efflux transporter AcrB pore domain, PN1, PN2, PC1 and PC2 subdomains"/>
    <property type="match status" value="3"/>
</dbReference>
<proteinExistence type="predicted"/>
<feature type="transmembrane region" description="Helical" evidence="1">
    <location>
        <begin position="436"/>
        <end position="456"/>
    </location>
</feature>
<dbReference type="PRINTS" id="PR00702">
    <property type="entry name" value="ACRIFLAVINRP"/>
</dbReference>
<feature type="transmembrane region" description="Helical" evidence="1">
    <location>
        <begin position="365"/>
        <end position="385"/>
    </location>
</feature>
<keyword evidence="3" id="KW-1185">Reference proteome</keyword>
<dbReference type="Gene3D" id="3.30.2090.10">
    <property type="entry name" value="Multidrug efflux transporter AcrB TolC docking domain, DN and DC subdomains"/>
    <property type="match status" value="2"/>
</dbReference>
<dbReference type="PANTHER" id="PTHR32063:SF14">
    <property type="entry name" value="BLL4319 PROTEIN"/>
    <property type="match status" value="1"/>
</dbReference>
<dbReference type="AlphaFoldDB" id="A0A0F4QUX9"/>
<feature type="transmembrane region" description="Helical" evidence="1">
    <location>
        <begin position="980"/>
        <end position="1003"/>
    </location>
</feature>
<comment type="caution">
    <text evidence="2">The sequence shown here is derived from an EMBL/GenBank/DDBJ whole genome shotgun (WGS) entry which is preliminary data.</text>
</comment>
<dbReference type="Gene3D" id="3.30.70.1320">
    <property type="entry name" value="Multidrug efflux transporter AcrB pore domain like"/>
    <property type="match status" value="1"/>
</dbReference>
<dbReference type="OrthoDB" id="9757904at2"/>
<feature type="transmembrane region" description="Helical" evidence="1">
    <location>
        <begin position="903"/>
        <end position="928"/>
    </location>
</feature>
<dbReference type="SUPFAM" id="SSF82714">
    <property type="entry name" value="Multidrug efflux transporter AcrB TolC docking domain, DN and DC subdomains"/>
    <property type="match status" value="2"/>
</dbReference>
<dbReference type="PANTHER" id="PTHR32063">
    <property type="match status" value="1"/>
</dbReference>
<keyword evidence="1" id="KW-1133">Transmembrane helix</keyword>
<protein>
    <submittedName>
        <fullName evidence="2">Acriflavine resistance protein B</fullName>
    </submittedName>
</protein>
<evidence type="ECO:0000256" key="1">
    <source>
        <dbReference type="SAM" id="Phobius"/>
    </source>
</evidence>
<dbReference type="Pfam" id="PF00873">
    <property type="entry name" value="ACR_tran"/>
    <property type="match status" value="1"/>
</dbReference>
<feature type="transmembrane region" description="Helical" evidence="1">
    <location>
        <begin position="949"/>
        <end position="968"/>
    </location>
</feature>
<organism evidence="2 3">
    <name type="scientific">Pseudoalteromonas rubra</name>
    <dbReference type="NCBI Taxonomy" id="43658"/>
    <lineage>
        <taxon>Bacteria</taxon>
        <taxon>Pseudomonadati</taxon>
        <taxon>Pseudomonadota</taxon>
        <taxon>Gammaproteobacteria</taxon>
        <taxon>Alteromonadales</taxon>
        <taxon>Pseudoalteromonadaceae</taxon>
        <taxon>Pseudoalteromonas</taxon>
    </lineage>
</organism>
<evidence type="ECO:0000313" key="3">
    <source>
        <dbReference type="Proteomes" id="UP000033452"/>
    </source>
</evidence>
<gene>
    <name evidence="2" type="ORF">TW77_06410</name>
</gene>
<dbReference type="SUPFAM" id="SSF82866">
    <property type="entry name" value="Multidrug efflux transporter AcrB transmembrane domain"/>
    <property type="match status" value="2"/>
</dbReference>
<dbReference type="PATRIC" id="fig|43658.5.peg.1349"/>
<dbReference type="Gene3D" id="3.30.70.1440">
    <property type="entry name" value="Multidrug efflux transporter AcrB pore domain"/>
    <property type="match status" value="1"/>
</dbReference>
<keyword evidence="1" id="KW-0472">Membrane</keyword>